<proteinExistence type="predicted"/>
<dbReference type="AlphaFoldDB" id="A0A2C9VQS1"/>
<reference evidence="1" key="1">
    <citation type="submission" date="2016-02" db="EMBL/GenBank/DDBJ databases">
        <title>WGS assembly of Manihot esculenta.</title>
        <authorList>
            <person name="Bredeson J.V."/>
            <person name="Prochnik S.E."/>
            <person name="Lyons J.B."/>
            <person name="Schmutz J."/>
            <person name="Grimwood J."/>
            <person name="Vrebalov J."/>
            <person name="Bart R.S."/>
            <person name="Amuge T."/>
            <person name="Ferguson M.E."/>
            <person name="Green R."/>
            <person name="Putnam N."/>
            <person name="Stites J."/>
            <person name="Rounsley S."/>
            <person name="Rokhsar D.S."/>
        </authorList>
    </citation>
    <scope>NUCLEOTIDE SEQUENCE [LARGE SCALE GENOMIC DNA]</scope>
    <source>
        <tissue evidence="1">Leaf</tissue>
    </source>
</reference>
<gene>
    <name evidence="1" type="ORF">MANES_06G063800</name>
</gene>
<evidence type="ECO:0000313" key="1">
    <source>
        <dbReference type="EMBL" id="OAY47238.1"/>
    </source>
</evidence>
<dbReference type="EMBL" id="CM004392">
    <property type="protein sequence ID" value="OAY47238.1"/>
    <property type="molecule type" value="Genomic_DNA"/>
</dbReference>
<organism evidence="1">
    <name type="scientific">Manihot esculenta</name>
    <name type="common">Cassava</name>
    <name type="synonym">Jatropha manihot</name>
    <dbReference type="NCBI Taxonomy" id="3983"/>
    <lineage>
        <taxon>Eukaryota</taxon>
        <taxon>Viridiplantae</taxon>
        <taxon>Streptophyta</taxon>
        <taxon>Embryophyta</taxon>
        <taxon>Tracheophyta</taxon>
        <taxon>Spermatophyta</taxon>
        <taxon>Magnoliopsida</taxon>
        <taxon>eudicotyledons</taxon>
        <taxon>Gunneridae</taxon>
        <taxon>Pentapetalae</taxon>
        <taxon>rosids</taxon>
        <taxon>fabids</taxon>
        <taxon>Malpighiales</taxon>
        <taxon>Euphorbiaceae</taxon>
        <taxon>Crotonoideae</taxon>
        <taxon>Manihoteae</taxon>
        <taxon>Manihot</taxon>
    </lineage>
</organism>
<sequence length="46" mass="5373">MRSSITNISSPQNSTKTYLSLLPRMHLLHPMIQHEPGKRRKEKAKM</sequence>
<accession>A0A2C9VQS1</accession>
<name>A0A2C9VQS1_MANES</name>
<protein>
    <submittedName>
        <fullName evidence="1">Uncharacterized protein</fullName>
    </submittedName>
</protein>